<dbReference type="SUPFAM" id="SSF51905">
    <property type="entry name" value="FAD/NAD(P)-binding domain"/>
    <property type="match status" value="1"/>
</dbReference>
<dbReference type="InterPro" id="IPR002938">
    <property type="entry name" value="FAD-bd"/>
</dbReference>
<evidence type="ECO:0000256" key="9">
    <source>
        <dbReference type="HAMAP-Rule" id="MF_03018"/>
    </source>
</evidence>
<keyword evidence="3 9" id="KW-0662">Pyridine nucleotide biosynthesis</keyword>
<evidence type="ECO:0000256" key="3">
    <source>
        <dbReference type="ARBA" id="ARBA00022642"/>
    </source>
</evidence>
<comment type="subcellular location">
    <subcellularLocation>
        <location evidence="9">Mitochondrion</location>
    </subcellularLocation>
    <subcellularLocation>
        <location evidence="9">Membrane</location>
        <topology evidence="9">Multi-pass membrane protein</topology>
    </subcellularLocation>
</comment>
<dbReference type="InterPro" id="IPR036188">
    <property type="entry name" value="FAD/NAD-bd_sf"/>
</dbReference>
<dbReference type="PRINTS" id="PR00420">
    <property type="entry name" value="RNGMNOXGNASE"/>
</dbReference>
<evidence type="ECO:0000256" key="4">
    <source>
        <dbReference type="ARBA" id="ARBA00022827"/>
    </source>
</evidence>
<dbReference type="EC" id="1.14.13.9" evidence="9"/>
<keyword evidence="10" id="KW-0812">Transmembrane</keyword>
<dbReference type="EMBL" id="GIIL01005377">
    <property type="protein sequence ID" value="NOV49103.1"/>
    <property type="molecule type" value="Transcribed_RNA"/>
</dbReference>
<dbReference type="PANTHER" id="PTHR46028">
    <property type="entry name" value="KYNURENINE 3-MONOOXYGENASE"/>
    <property type="match status" value="1"/>
</dbReference>
<comment type="function">
    <text evidence="9">Catalyzes the hydroxylation of L-kynurenine (L-Kyn) to form 3-hydroxy-L-kynurenine (L-3OHKyn). Required for synthesis of quinolinic acid.</text>
</comment>
<dbReference type="GO" id="GO:0006569">
    <property type="term" value="P:L-tryptophan catabolic process"/>
    <property type="evidence" value="ECO:0007669"/>
    <property type="project" value="UniProtKB-UniRule"/>
</dbReference>
<dbReference type="Pfam" id="PF01494">
    <property type="entry name" value="FAD_binding_3"/>
    <property type="match status" value="1"/>
</dbReference>
<dbReference type="PANTHER" id="PTHR46028:SF2">
    <property type="entry name" value="KYNURENINE 3-MONOOXYGENASE"/>
    <property type="match status" value="1"/>
</dbReference>
<dbReference type="GO" id="GO:0071949">
    <property type="term" value="F:FAD binding"/>
    <property type="evidence" value="ECO:0007669"/>
    <property type="project" value="InterPro"/>
</dbReference>
<evidence type="ECO:0000256" key="5">
    <source>
        <dbReference type="ARBA" id="ARBA00022857"/>
    </source>
</evidence>
<dbReference type="HAMAP" id="MF_01971">
    <property type="entry name" value="Kynurenine_monooxygenase"/>
    <property type="match status" value="1"/>
</dbReference>
<feature type="domain" description="FAD-binding" evidence="11">
    <location>
        <begin position="14"/>
        <end position="365"/>
    </location>
</feature>
<organism evidence="12">
    <name type="scientific">Xenopsylla cheopis</name>
    <name type="common">Oriental rat flea</name>
    <name type="synonym">Pulex cheopis</name>
    <dbReference type="NCBI Taxonomy" id="163159"/>
    <lineage>
        <taxon>Eukaryota</taxon>
        <taxon>Metazoa</taxon>
        <taxon>Ecdysozoa</taxon>
        <taxon>Arthropoda</taxon>
        <taxon>Hexapoda</taxon>
        <taxon>Insecta</taxon>
        <taxon>Pterygota</taxon>
        <taxon>Neoptera</taxon>
        <taxon>Endopterygota</taxon>
        <taxon>Siphonaptera</taxon>
        <taxon>Pulicidae</taxon>
        <taxon>Xenopsyllinae</taxon>
        <taxon>Xenopsylla</taxon>
    </lineage>
</organism>
<keyword evidence="5 9" id="KW-0521">NADP</keyword>
<keyword evidence="9 10" id="KW-0472">Membrane</keyword>
<evidence type="ECO:0000313" key="12">
    <source>
        <dbReference type="EMBL" id="NOV49103.1"/>
    </source>
</evidence>
<keyword evidence="7 9" id="KW-0503">Monooxygenase</keyword>
<feature type="transmembrane region" description="Helical" evidence="10">
    <location>
        <begin position="394"/>
        <end position="413"/>
    </location>
</feature>
<evidence type="ECO:0000256" key="6">
    <source>
        <dbReference type="ARBA" id="ARBA00023002"/>
    </source>
</evidence>
<dbReference type="FunFam" id="3.50.50.60:FF:000185">
    <property type="entry name" value="Kynurenine 3-monooxygenase"/>
    <property type="match status" value="1"/>
</dbReference>
<dbReference type="GO" id="GO:0004502">
    <property type="term" value="F:kynurenine 3-monooxygenase activity"/>
    <property type="evidence" value="ECO:0007669"/>
    <property type="project" value="UniProtKB-UniRule"/>
</dbReference>
<keyword evidence="9" id="KW-0496">Mitochondrion</keyword>
<dbReference type="InterPro" id="IPR027545">
    <property type="entry name" value="Kynurenine_monooxygenase"/>
</dbReference>
<comment type="catalytic activity">
    <reaction evidence="8 9">
        <text>L-kynurenine + NADPH + O2 + H(+) = 3-hydroxy-L-kynurenine + NADP(+) + H2O</text>
        <dbReference type="Rhea" id="RHEA:20545"/>
        <dbReference type="ChEBI" id="CHEBI:15377"/>
        <dbReference type="ChEBI" id="CHEBI:15378"/>
        <dbReference type="ChEBI" id="CHEBI:15379"/>
        <dbReference type="ChEBI" id="CHEBI:57783"/>
        <dbReference type="ChEBI" id="CHEBI:57959"/>
        <dbReference type="ChEBI" id="CHEBI:58125"/>
        <dbReference type="ChEBI" id="CHEBI:58349"/>
        <dbReference type="EC" id="1.14.13.9"/>
    </reaction>
</comment>
<protein>
    <recommendedName>
        <fullName evidence="9">Kynurenine 3-monooxygenase</fullName>
        <ecNumber evidence="9">1.14.13.9</ecNumber>
    </recommendedName>
    <alternativeName>
        <fullName evidence="9">Kynurenine 3-hydroxylase</fullName>
    </alternativeName>
</protein>
<dbReference type="GO" id="GO:0043420">
    <property type="term" value="P:anthranilate metabolic process"/>
    <property type="evidence" value="ECO:0007669"/>
    <property type="project" value="UniProtKB-UniRule"/>
</dbReference>
<keyword evidence="4 9" id="KW-0274">FAD</keyword>
<reference evidence="12" key="1">
    <citation type="submission" date="2020-03" db="EMBL/GenBank/DDBJ databases">
        <title>Transcriptomic Profiling of the Digestive Tract of the Rat Flea, Xenopsylla cheopis, Following Blood Feeding and Infection with Yersinia pestis.</title>
        <authorList>
            <person name="Bland D.M."/>
            <person name="Martens C.A."/>
            <person name="Virtaneva K."/>
            <person name="Kanakabandi K."/>
            <person name="Long D."/>
            <person name="Rosenke R."/>
            <person name="Saturday G.A."/>
            <person name="Hoyt F.H."/>
            <person name="Bruno D.P."/>
            <person name="Ribeiro J.M.C."/>
            <person name="Hinnebusch J."/>
        </authorList>
    </citation>
    <scope>NUCLEOTIDE SEQUENCE</scope>
</reference>
<keyword evidence="10" id="KW-1133">Transmembrane helix</keyword>
<comment type="cofactor">
    <cofactor evidence="1 9">
        <name>FAD</name>
        <dbReference type="ChEBI" id="CHEBI:57692"/>
    </cofactor>
</comment>
<keyword evidence="6 9" id="KW-0560">Oxidoreductase</keyword>
<comment type="similarity">
    <text evidence="9">Belongs to the aromatic-ring hydroxylase family. KMO subfamily.</text>
</comment>
<dbReference type="GO" id="GO:0034354">
    <property type="term" value="P:'de novo' NAD+ biosynthetic process from L-tryptophan"/>
    <property type="evidence" value="ECO:0007669"/>
    <property type="project" value="UniProtKB-UniRule"/>
</dbReference>
<dbReference type="GO" id="GO:0070189">
    <property type="term" value="P:kynurenine metabolic process"/>
    <property type="evidence" value="ECO:0007669"/>
    <property type="project" value="TreeGrafter"/>
</dbReference>
<sequence>MGVISTQNKGKPKSVAVVGGGLVGSLAACFLGRRGFEVHLFEYREDIRTAKHVMGKSINLAMSVRARAALRSVGLEDIMIKNHGIPMRARMIHGTDGSLREIPYDARTKQCIYSVSRRYLNEVLLTATEKYNNVHLHFNQKLTNVNFNDGEITLLNTLDHTTTNSRFDFIIGSDGAFSMVRRHMMKQAMFDYSQTYIKHGYMELCIPPTKDGKFAMPENFLHIWPRGQFMMIALPNQDQSWTVTLFMPFDKFSILDTPKKLHEFFSEYFPDSIALIGLERLTKDFFKGGPQPLVSVKCSPYHVRDKAILIGDAAHAMVPFYGQGMNAGFEDCSLLDDLIEKFGDDNMETVFKEFTEKRVDDAHAICDLAMYNYVEMRDLVNKKSFRIRKSFDDFLFWLAPQMWVPLYNSVSFTRMNYRKCIENRAWQDKILSKALYTMGIGGAISMFGAIVYFGKKSSFNIPVEKYWDTAMKSVGFVWPY</sequence>
<comment type="pathway">
    <text evidence="9">Cofactor biosynthesis; NAD(+) biosynthesis; quinolinate from L-kynurenine: step 1/3.</text>
</comment>
<evidence type="ECO:0000256" key="10">
    <source>
        <dbReference type="SAM" id="Phobius"/>
    </source>
</evidence>
<evidence type="ECO:0000256" key="1">
    <source>
        <dbReference type="ARBA" id="ARBA00001974"/>
    </source>
</evidence>
<proteinExistence type="inferred from homology"/>
<feature type="transmembrane region" description="Helical" evidence="10">
    <location>
        <begin position="434"/>
        <end position="454"/>
    </location>
</feature>
<evidence type="ECO:0000256" key="8">
    <source>
        <dbReference type="ARBA" id="ARBA00047818"/>
    </source>
</evidence>
<dbReference type="UniPathway" id="UPA00253">
    <property type="reaction ID" value="UER00328"/>
</dbReference>
<dbReference type="AlphaFoldDB" id="A0A6M2DSF0"/>
<evidence type="ECO:0000256" key="2">
    <source>
        <dbReference type="ARBA" id="ARBA00022630"/>
    </source>
</evidence>
<accession>A0A6M2DSF0</accession>
<dbReference type="Gene3D" id="3.50.50.60">
    <property type="entry name" value="FAD/NAD(P)-binding domain"/>
    <property type="match status" value="1"/>
</dbReference>
<evidence type="ECO:0000259" key="11">
    <source>
        <dbReference type="Pfam" id="PF01494"/>
    </source>
</evidence>
<name>A0A6M2DSF0_XENCH</name>
<evidence type="ECO:0000256" key="7">
    <source>
        <dbReference type="ARBA" id="ARBA00023033"/>
    </source>
</evidence>
<keyword evidence="2 9" id="KW-0285">Flavoprotein</keyword>
<dbReference type="GO" id="GO:0019805">
    <property type="term" value="P:quinolinate biosynthetic process"/>
    <property type="evidence" value="ECO:0007669"/>
    <property type="project" value="UniProtKB-UniRule"/>
</dbReference>
<dbReference type="GO" id="GO:0005741">
    <property type="term" value="C:mitochondrial outer membrane"/>
    <property type="evidence" value="ECO:0007669"/>
    <property type="project" value="TreeGrafter"/>
</dbReference>